<protein>
    <recommendedName>
        <fullName evidence="2">Isoprenyl transferase</fullName>
        <ecNumber evidence="2">2.5.1.-</ecNumber>
    </recommendedName>
</protein>
<dbReference type="EC" id="2.5.1.-" evidence="2"/>
<keyword evidence="4" id="KW-1185">Reference proteome</keyword>
<dbReference type="CDD" id="cd00475">
    <property type="entry name" value="Cis_IPPS"/>
    <property type="match status" value="1"/>
</dbReference>
<keyword evidence="2" id="KW-0460">Magnesium</keyword>
<dbReference type="FunFam" id="3.40.1180.10:FF:000001">
    <property type="entry name" value="(2E,6E)-farnesyl-diphosphate-specific ditrans,polycis-undecaprenyl-diphosphate synthase"/>
    <property type="match status" value="1"/>
</dbReference>
<dbReference type="Pfam" id="PF01255">
    <property type="entry name" value="Prenyltransf"/>
    <property type="match status" value="1"/>
</dbReference>
<dbReference type="Gene3D" id="3.40.1180.10">
    <property type="entry name" value="Decaprenyl diphosphate synthase-like"/>
    <property type="match status" value="1"/>
</dbReference>
<evidence type="ECO:0000313" key="4">
    <source>
        <dbReference type="Proteomes" id="UP000012040"/>
    </source>
</evidence>
<comment type="function">
    <text evidence="2">Catalyzes the condensation of isopentenyl diphosphate (IPP) with allylic pyrophosphates generating different type of terpenoids.</text>
</comment>
<dbReference type="NCBIfam" id="TIGR00055">
    <property type="entry name" value="uppS"/>
    <property type="match status" value="1"/>
</dbReference>
<dbReference type="InterPro" id="IPR018520">
    <property type="entry name" value="UPP_synth-like_CS"/>
</dbReference>
<keyword evidence="2" id="KW-0479">Metal-binding</keyword>
<dbReference type="GO" id="GO:0016094">
    <property type="term" value="P:polyprenol biosynthetic process"/>
    <property type="evidence" value="ECO:0007669"/>
    <property type="project" value="TreeGrafter"/>
</dbReference>
<dbReference type="GO" id="GO:0045547">
    <property type="term" value="F:ditrans,polycis-polyprenyl diphosphate synthase [(2E,6E)-farnesyl diphosphate specific] activity"/>
    <property type="evidence" value="ECO:0007669"/>
    <property type="project" value="TreeGrafter"/>
</dbReference>
<comment type="similarity">
    <text evidence="2">Belongs to the UPP synthase family.</text>
</comment>
<dbReference type="NCBIfam" id="NF011405">
    <property type="entry name" value="PRK14830.1"/>
    <property type="match status" value="1"/>
</dbReference>
<dbReference type="PANTHER" id="PTHR10291">
    <property type="entry name" value="DEHYDRODOLICHYL DIPHOSPHATE SYNTHASE FAMILY MEMBER"/>
    <property type="match status" value="1"/>
</dbReference>
<comment type="cofactor">
    <cofactor evidence="2">
        <name>Mg(2+)</name>
        <dbReference type="ChEBI" id="CHEBI:18420"/>
    </cofactor>
    <text evidence="2">Binds 2 magnesium ions per subunit.</text>
</comment>
<gene>
    <name evidence="3" type="ORF">A11Q_132</name>
</gene>
<feature type="active site" evidence="2">
    <location>
        <position position="13"/>
    </location>
</feature>
<dbReference type="InterPro" id="IPR036424">
    <property type="entry name" value="UPP_synth-like_sf"/>
</dbReference>
<dbReference type="SUPFAM" id="SSF64005">
    <property type="entry name" value="Undecaprenyl diphosphate synthase"/>
    <property type="match status" value="1"/>
</dbReference>
<name>M4V4T8_9BACT</name>
<evidence type="ECO:0000313" key="3">
    <source>
        <dbReference type="EMBL" id="AGH94352.1"/>
    </source>
</evidence>
<feature type="binding site" evidence="2">
    <location>
        <begin position="14"/>
        <end position="17"/>
    </location>
    <ligand>
        <name>substrate</name>
    </ligand>
</feature>
<feature type="binding site" evidence="2">
    <location>
        <position position="18"/>
    </location>
    <ligand>
        <name>substrate</name>
    </ligand>
</feature>
<reference evidence="3 4" key="1">
    <citation type="journal article" date="2013" name="ISME J.">
        <title>By their genes ye shall know them: genomic signatures of predatory bacteria.</title>
        <authorList>
            <person name="Pasternak Z."/>
            <person name="Pietrokovski S."/>
            <person name="Rotem O."/>
            <person name="Gophna U."/>
            <person name="Lurie-Weinberger M.N."/>
            <person name="Jurkevitch E."/>
        </authorList>
    </citation>
    <scope>NUCLEOTIDE SEQUENCE [LARGE SCALE GENOMIC DNA]</scope>
    <source>
        <strain evidence="3 4">JSS</strain>
    </source>
</reference>
<dbReference type="PANTHER" id="PTHR10291:SF0">
    <property type="entry name" value="DEHYDRODOLICHYL DIPHOSPHATE SYNTHASE 2"/>
    <property type="match status" value="1"/>
</dbReference>
<dbReference type="EMBL" id="CP003537">
    <property type="protein sequence ID" value="AGH94352.1"/>
    <property type="molecule type" value="Genomic_DNA"/>
</dbReference>
<feature type="binding site" evidence="2">
    <location>
        <begin position="187"/>
        <end position="189"/>
    </location>
    <ligand>
        <name>substrate</name>
    </ligand>
</feature>
<accession>M4V4T8</accession>
<dbReference type="Proteomes" id="UP000012040">
    <property type="component" value="Chromosome"/>
</dbReference>
<dbReference type="eggNOG" id="COG0020">
    <property type="taxonomic scope" value="Bacteria"/>
</dbReference>
<dbReference type="AlphaFoldDB" id="M4V4T8"/>
<evidence type="ECO:0000256" key="1">
    <source>
        <dbReference type="ARBA" id="ARBA00022679"/>
    </source>
</evidence>
<feature type="active site" description="Proton acceptor" evidence="2">
    <location>
        <position position="61"/>
    </location>
</feature>
<evidence type="ECO:0000256" key="2">
    <source>
        <dbReference type="HAMAP-Rule" id="MF_01139"/>
    </source>
</evidence>
<dbReference type="STRING" id="1184267.A11Q_132"/>
<feature type="binding site" evidence="2">
    <location>
        <position position="62"/>
    </location>
    <ligand>
        <name>substrate</name>
    </ligand>
</feature>
<dbReference type="HAMAP" id="MF_01139">
    <property type="entry name" value="ISPT"/>
    <property type="match status" value="1"/>
</dbReference>
<dbReference type="HOGENOM" id="CLU_038505_1_1_7"/>
<dbReference type="PROSITE" id="PS01066">
    <property type="entry name" value="UPP_SYNTHASE"/>
    <property type="match status" value="1"/>
</dbReference>
<feature type="binding site" evidence="2">
    <location>
        <position position="26"/>
    </location>
    <ligand>
        <name>substrate</name>
    </ligand>
</feature>
<proteinExistence type="inferred from homology"/>
<feature type="binding site" evidence="2">
    <location>
        <position position="181"/>
    </location>
    <ligand>
        <name>substrate</name>
    </ligand>
</feature>
<dbReference type="InterPro" id="IPR001441">
    <property type="entry name" value="UPP_synth-like"/>
</dbReference>
<feature type="binding site" evidence="2">
    <location>
        <position position="13"/>
    </location>
    <ligand>
        <name>Mg(2+)</name>
        <dbReference type="ChEBI" id="CHEBI:18420"/>
    </ligand>
</feature>
<dbReference type="GO" id="GO:0000287">
    <property type="term" value="F:magnesium ion binding"/>
    <property type="evidence" value="ECO:0007669"/>
    <property type="project" value="UniProtKB-UniRule"/>
</dbReference>
<feature type="binding site" evidence="2">
    <location>
        <begin position="58"/>
        <end position="60"/>
    </location>
    <ligand>
        <name>substrate</name>
    </ligand>
</feature>
<comment type="subunit">
    <text evidence="2">Homodimer.</text>
</comment>
<dbReference type="PATRIC" id="fig|1184267.3.peg.134"/>
<dbReference type="KEGG" id="bex:A11Q_132"/>
<keyword evidence="1 2" id="KW-0808">Transferase</keyword>
<dbReference type="RefSeq" id="WP_015468842.1">
    <property type="nucleotide sequence ID" value="NC_020813.1"/>
</dbReference>
<feature type="binding site" evidence="2">
    <location>
        <position position="200"/>
    </location>
    <ligand>
        <name>Mg(2+)</name>
        <dbReference type="ChEBI" id="CHEBI:18420"/>
    </ligand>
</feature>
<feature type="binding site" evidence="2">
    <location>
        <position position="64"/>
    </location>
    <ligand>
        <name>substrate</name>
    </ligand>
</feature>
<organism evidence="3 4">
    <name type="scientific">Pseudobdellovibrio exovorus JSS</name>
    <dbReference type="NCBI Taxonomy" id="1184267"/>
    <lineage>
        <taxon>Bacteria</taxon>
        <taxon>Pseudomonadati</taxon>
        <taxon>Bdellovibrionota</taxon>
        <taxon>Bdellovibrionia</taxon>
        <taxon>Bdellovibrionales</taxon>
        <taxon>Pseudobdellovibrionaceae</taxon>
        <taxon>Pseudobdellovibrio</taxon>
    </lineage>
</organism>
<feature type="binding site" evidence="2">
    <location>
        <position position="30"/>
    </location>
    <ligand>
        <name>substrate</name>
    </ligand>
</feature>
<sequence length="242" mass="27494">MLMKLQHIAIIMDGNGRWAQLRDKPRTFGHIKGVRVAKQIITHASDLGLKNLTLYAFSSENWLRPQTEVALLMVLLDRYLKKESENLHKKNIRFDVIGDTSKLPSHIQSSINRTKEMTKNNTGLHVSFALSYGSRQELVLAAQKLARKVQSGEMSVEQINETSIADSLMTAGTPDPDLVIRTSGEARLSNFLLWQASYSELYFTPTLWPDFKAEDFNAAITHYLGRERRFGKVLPKNDESFV</sequence>